<dbReference type="EMBL" id="JH767193">
    <property type="protein sequence ID" value="EQC28560.1"/>
    <property type="molecule type" value="Genomic_DNA"/>
</dbReference>
<evidence type="ECO:0000313" key="2">
    <source>
        <dbReference type="EMBL" id="EQC28560.1"/>
    </source>
</evidence>
<dbReference type="InterPro" id="IPR043535">
    <property type="entry name" value="TEDC1"/>
</dbReference>
<feature type="chain" id="PRO_5004583043" evidence="1">
    <location>
        <begin position="23"/>
        <end position="455"/>
    </location>
</feature>
<dbReference type="RefSeq" id="XP_008617957.1">
    <property type="nucleotide sequence ID" value="XM_008619735.1"/>
</dbReference>
<keyword evidence="1" id="KW-0732">Signal</keyword>
<evidence type="ECO:0000256" key="1">
    <source>
        <dbReference type="SAM" id="SignalP"/>
    </source>
</evidence>
<gene>
    <name evidence="2" type="ORF">SDRG_13638</name>
</gene>
<dbReference type="AlphaFoldDB" id="T0Q565"/>
<organism evidence="2 3">
    <name type="scientific">Saprolegnia diclina (strain VS20)</name>
    <dbReference type="NCBI Taxonomy" id="1156394"/>
    <lineage>
        <taxon>Eukaryota</taxon>
        <taxon>Sar</taxon>
        <taxon>Stramenopiles</taxon>
        <taxon>Oomycota</taxon>
        <taxon>Saprolegniomycetes</taxon>
        <taxon>Saprolegniales</taxon>
        <taxon>Saprolegniaceae</taxon>
        <taxon>Saprolegnia</taxon>
    </lineage>
</organism>
<protein>
    <submittedName>
        <fullName evidence="2">Uncharacterized protein</fullName>
    </submittedName>
</protein>
<feature type="signal peptide" evidence="1">
    <location>
        <begin position="1"/>
        <end position="22"/>
    </location>
</feature>
<dbReference type="InParanoid" id="T0Q565"/>
<dbReference type="GeneID" id="19954365"/>
<evidence type="ECO:0000313" key="3">
    <source>
        <dbReference type="Proteomes" id="UP000030762"/>
    </source>
</evidence>
<accession>T0Q565</accession>
<dbReference type="eggNOG" id="ENOG502S6R0">
    <property type="taxonomic scope" value="Eukaryota"/>
</dbReference>
<keyword evidence="3" id="KW-1185">Reference proteome</keyword>
<dbReference type="OMA" id="EWHALQK"/>
<proteinExistence type="predicted"/>
<dbReference type="Proteomes" id="UP000030762">
    <property type="component" value="Unassembled WGS sequence"/>
</dbReference>
<dbReference type="PANTHER" id="PTHR35076:SF1">
    <property type="entry name" value="TUBULIN EPSILON AND DELTA COMPLEX PROTEIN 1"/>
    <property type="match status" value="1"/>
</dbReference>
<name>T0Q565_SAPDV</name>
<dbReference type="PANTHER" id="PTHR35076">
    <property type="entry name" value="TUBULIN EPSILON AND DELTA COMPLEX PROTEIN 1"/>
    <property type="match status" value="1"/>
</dbReference>
<dbReference type="OrthoDB" id="77427at2759"/>
<dbReference type="VEuPathDB" id="FungiDB:SDRG_13638"/>
<sequence length="455" mass="51183">MADAQPRRSKATFVLLLRDALATVGIEYLTPEDIRRAKTSSVSATEFDDSHALLCIPFWRALHDLCLVILADFSVDRMAVAAQSQALFDEPDGFDVCVEAARYYLYEWGFLCHEFYTTQSPLTLPGPILLAAIVFLFGQSHLFSRQATAIVRRQLGYDHIHLPPYPNVPPLHPSTVRDAFAVAARRTSQRRPPCSTSAPLLHTVHATHFAYGKLQSQLKEWHALQKAHKTLLARIRESQLAQLGTSKVLMDDDGIAASVLSPYELWLLRHPEELRLHRIALDQRYVLLSQTFVALRLCMRLQNYADEKLFYQWAIAAVTQGLKVLPPVGKREEPTPSQAFEAVVASASVANAAFKARLPSYKTVCLHWKSSVSAKEKAKYKAKIEAATAKMTDELPVLSLLFTPIKPKPIQAACALRSEPHSPYKLQTDVPKRYLQGEVQRLVSLLEKKWRVQLV</sequence>
<reference evidence="2 3" key="1">
    <citation type="submission" date="2012-04" db="EMBL/GenBank/DDBJ databases">
        <title>The Genome Sequence of Saprolegnia declina VS20.</title>
        <authorList>
            <consortium name="The Broad Institute Genome Sequencing Platform"/>
            <person name="Russ C."/>
            <person name="Nusbaum C."/>
            <person name="Tyler B."/>
            <person name="van West P."/>
            <person name="Dieguez-Uribeondo J."/>
            <person name="de Bruijn I."/>
            <person name="Tripathy S."/>
            <person name="Jiang R."/>
            <person name="Young S.K."/>
            <person name="Zeng Q."/>
            <person name="Gargeya S."/>
            <person name="Fitzgerald M."/>
            <person name="Haas B."/>
            <person name="Abouelleil A."/>
            <person name="Alvarado L."/>
            <person name="Arachchi H.M."/>
            <person name="Berlin A."/>
            <person name="Chapman S.B."/>
            <person name="Goldberg J."/>
            <person name="Griggs A."/>
            <person name="Gujja S."/>
            <person name="Hansen M."/>
            <person name="Howarth C."/>
            <person name="Imamovic A."/>
            <person name="Larimer J."/>
            <person name="McCowen C."/>
            <person name="Montmayeur A."/>
            <person name="Murphy C."/>
            <person name="Neiman D."/>
            <person name="Pearson M."/>
            <person name="Priest M."/>
            <person name="Roberts A."/>
            <person name="Saif S."/>
            <person name="Shea T."/>
            <person name="Sisk P."/>
            <person name="Sykes S."/>
            <person name="Wortman J."/>
            <person name="Nusbaum C."/>
            <person name="Birren B."/>
        </authorList>
    </citation>
    <scope>NUCLEOTIDE SEQUENCE [LARGE SCALE GENOMIC DNA]</scope>
    <source>
        <strain evidence="2 3">VS20</strain>
    </source>
</reference>